<reference evidence="1 2" key="1">
    <citation type="submission" date="2019-11" db="EMBL/GenBank/DDBJ databases">
        <title>Whole genome sequence of Oryza granulata.</title>
        <authorList>
            <person name="Li W."/>
        </authorList>
    </citation>
    <scope>NUCLEOTIDE SEQUENCE [LARGE SCALE GENOMIC DNA]</scope>
    <source>
        <strain evidence="2">cv. Menghai</strain>
        <tissue evidence="1">Leaf</tissue>
    </source>
</reference>
<sequence length="60" mass="6926">NKENRGQVRLHQRTGSRCYVAHSFSLKPKFQNREPDAIEFFGECMTSSKNGCTEFAKQVM</sequence>
<dbReference type="Proteomes" id="UP000479710">
    <property type="component" value="Unassembled WGS sequence"/>
</dbReference>
<dbReference type="OrthoDB" id="693753at2759"/>
<keyword evidence="2" id="KW-1185">Reference proteome</keyword>
<gene>
    <name evidence="1" type="ORF">E2562_011227</name>
</gene>
<dbReference type="EMBL" id="SPHZ02000006">
    <property type="protein sequence ID" value="KAF0911607.1"/>
    <property type="molecule type" value="Genomic_DNA"/>
</dbReference>
<protein>
    <submittedName>
        <fullName evidence="1">Uncharacterized protein</fullName>
    </submittedName>
</protein>
<name>A0A6G1DGI4_9ORYZ</name>
<dbReference type="AlphaFoldDB" id="A0A6G1DGI4"/>
<proteinExistence type="predicted"/>
<comment type="caution">
    <text evidence="1">The sequence shown here is derived from an EMBL/GenBank/DDBJ whole genome shotgun (WGS) entry which is preliminary data.</text>
</comment>
<accession>A0A6G1DGI4</accession>
<organism evidence="1 2">
    <name type="scientific">Oryza meyeriana var. granulata</name>
    <dbReference type="NCBI Taxonomy" id="110450"/>
    <lineage>
        <taxon>Eukaryota</taxon>
        <taxon>Viridiplantae</taxon>
        <taxon>Streptophyta</taxon>
        <taxon>Embryophyta</taxon>
        <taxon>Tracheophyta</taxon>
        <taxon>Spermatophyta</taxon>
        <taxon>Magnoliopsida</taxon>
        <taxon>Liliopsida</taxon>
        <taxon>Poales</taxon>
        <taxon>Poaceae</taxon>
        <taxon>BOP clade</taxon>
        <taxon>Oryzoideae</taxon>
        <taxon>Oryzeae</taxon>
        <taxon>Oryzinae</taxon>
        <taxon>Oryza</taxon>
        <taxon>Oryza meyeriana</taxon>
    </lineage>
</organism>
<evidence type="ECO:0000313" key="2">
    <source>
        <dbReference type="Proteomes" id="UP000479710"/>
    </source>
</evidence>
<feature type="non-terminal residue" evidence="1">
    <location>
        <position position="1"/>
    </location>
</feature>
<evidence type="ECO:0000313" key="1">
    <source>
        <dbReference type="EMBL" id="KAF0911607.1"/>
    </source>
</evidence>
<feature type="non-terminal residue" evidence="1">
    <location>
        <position position="60"/>
    </location>
</feature>